<gene>
    <name evidence="12" type="ordered locus">Astex_3373</name>
</gene>
<evidence type="ECO:0000256" key="7">
    <source>
        <dbReference type="ARBA" id="ARBA00022989"/>
    </source>
</evidence>
<dbReference type="InterPro" id="IPR051124">
    <property type="entry name" value="Phosphate_Transport_Permease"/>
</dbReference>
<dbReference type="Gene3D" id="1.10.3720.10">
    <property type="entry name" value="MetI-like"/>
    <property type="match status" value="1"/>
</dbReference>
<evidence type="ECO:0000259" key="11">
    <source>
        <dbReference type="PROSITE" id="PS50928"/>
    </source>
</evidence>
<keyword evidence="13" id="KW-1185">Reference proteome</keyword>
<comment type="similarity">
    <text evidence="2 10">Belongs to the binding-protein-dependent transport system permease family. CysTW subfamily.</text>
</comment>
<dbReference type="SUPFAM" id="SSF161098">
    <property type="entry name" value="MetI-like"/>
    <property type="match status" value="1"/>
</dbReference>
<feature type="transmembrane region" description="Helical" evidence="9">
    <location>
        <begin position="298"/>
        <end position="321"/>
    </location>
</feature>
<evidence type="ECO:0000256" key="1">
    <source>
        <dbReference type="ARBA" id="ARBA00004651"/>
    </source>
</evidence>
<keyword evidence="3 9" id="KW-0813">Transport</keyword>
<dbReference type="InterPro" id="IPR035906">
    <property type="entry name" value="MetI-like_sf"/>
</dbReference>
<dbReference type="EMBL" id="CP002396">
    <property type="protein sequence ID" value="ADU15006.1"/>
    <property type="molecule type" value="Genomic_DNA"/>
</dbReference>
<dbReference type="GO" id="GO:0006817">
    <property type="term" value="P:phosphate ion transport"/>
    <property type="evidence" value="ECO:0007669"/>
    <property type="project" value="UniProtKB-KW"/>
</dbReference>
<dbReference type="PROSITE" id="PS50928">
    <property type="entry name" value="ABC_TM1"/>
    <property type="match status" value="1"/>
</dbReference>
<dbReference type="GO" id="GO:0005315">
    <property type="term" value="F:phosphate transmembrane transporter activity"/>
    <property type="evidence" value="ECO:0007669"/>
    <property type="project" value="InterPro"/>
</dbReference>
<comment type="subcellular location">
    <subcellularLocation>
        <location evidence="10">Cell inner membrane</location>
        <topology evidence="10">Multi-pass membrane protein</topology>
    </subcellularLocation>
    <subcellularLocation>
        <location evidence="1 9">Cell membrane</location>
        <topology evidence="1 9">Multi-pass membrane protein</topology>
    </subcellularLocation>
</comment>
<dbReference type="InterPro" id="IPR011864">
    <property type="entry name" value="Phosphate_PstC"/>
</dbReference>
<dbReference type="STRING" id="573065.Astex_3373"/>
<feature type="transmembrane region" description="Helical" evidence="9">
    <location>
        <begin position="30"/>
        <end position="52"/>
    </location>
</feature>
<comment type="caution">
    <text evidence="10">Lacks conserved residue(s) required for the propagation of feature annotation.</text>
</comment>
<feature type="transmembrane region" description="Helical" evidence="9">
    <location>
        <begin position="88"/>
        <end position="116"/>
    </location>
</feature>
<evidence type="ECO:0000256" key="10">
    <source>
        <dbReference type="RuleBase" id="RU363054"/>
    </source>
</evidence>
<protein>
    <recommendedName>
        <fullName evidence="10">Phosphate transport system permease protein</fullName>
    </recommendedName>
</protein>
<keyword evidence="6 9" id="KW-0812">Transmembrane</keyword>
<keyword evidence="7 9" id="KW-1133">Transmembrane helix</keyword>
<evidence type="ECO:0000256" key="2">
    <source>
        <dbReference type="ARBA" id="ARBA00007069"/>
    </source>
</evidence>
<organism evidence="12 13">
    <name type="scientific">Asticcacaulis excentricus (strain ATCC 15261 / DSM 4724 / KCTC 12464 / NCIMB 9791 / VKM B-1370 / CB 48)</name>
    <dbReference type="NCBI Taxonomy" id="573065"/>
    <lineage>
        <taxon>Bacteria</taxon>
        <taxon>Pseudomonadati</taxon>
        <taxon>Pseudomonadota</taxon>
        <taxon>Alphaproteobacteria</taxon>
        <taxon>Caulobacterales</taxon>
        <taxon>Caulobacteraceae</taxon>
        <taxon>Asticcacaulis</taxon>
    </lineage>
</organism>
<evidence type="ECO:0000256" key="9">
    <source>
        <dbReference type="RuleBase" id="RU363032"/>
    </source>
</evidence>
<dbReference type="KEGG" id="aex:Astex_3373"/>
<feature type="domain" description="ABC transmembrane type-1" evidence="11">
    <location>
        <begin position="88"/>
        <end position="317"/>
    </location>
</feature>
<keyword evidence="4" id="KW-1003">Cell membrane</keyword>
<keyword evidence="10" id="KW-0997">Cell inner membrane</keyword>
<keyword evidence="5 10" id="KW-0592">Phosphate transport</keyword>
<evidence type="ECO:0000256" key="5">
    <source>
        <dbReference type="ARBA" id="ARBA00022592"/>
    </source>
</evidence>
<dbReference type="CDD" id="cd06261">
    <property type="entry name" value="TM_PBP2"/>
    <property type="match status" value="1"/>
</dbReference>
<feature type="transmembrane region" description="Helical" evidence="9">
    <location>
        <begin position="128"/>
        <end position="153"/>
    </location>
</feature>
<dbReference type="Pfam" id="PF00528">
    <property type="entry name" value="BPD_transp_1"/>
    <property type="match status" value="1"/>
</dbReference>
<evidence type="ECO:0000256" key="4">
    <source>
        <dbReference type="ARBA" id="ARBA00022475"/>
    </source>
</evidence>
<accession>E8RU35</accession>
<dbReference type="PANTHER" id="PTHR30425:SF1">
    <property type="entry name" value="PHOSPHATE TRANSPORT SYSTEM PERMEASE PROTEIN PSTC"/>
    <property type="match status" value="1"/>
</dbReference>
<evidence type="ECO:0000256" key="8">
    <source>
        <dbReference type="ARBA" id="ARBA00023136"/>
    </source>
</evidence>
<dbReference type="PANTHER" id="PTHR30425">
    <property type="entry name" value="PHOSPHATE TRANSPORT SYSTEM PERMEASE PROTEIN PST"/>
    <property type="match status" value="1"/>
</dbReference>
<dbReference type="NCBIfam" id="TIGR02138">
    <property type="entry name" value="phosphate_pstC"/>
    <property type="match status" value="1"/>
</dbReference>
<feature type="transmembrane region" description="Helical" evidence="9">
    <location>
        <begin position="173"/>
        <end position="195"/>
    </location>
</feature>
<dbReference type="InterPro" id="IPR000515">
    <property type="entry name" value="MetI-like"/>
</dbReference>
<evidence type="ECO:0000313" key="12">
    <source>
        <dbReference type="EMBL" id="ADU15006.1"/>
    </source>
</evidence>
<evidence type="ECO:0000256" key="6">
    <source>
        <dbReference type="ARBA" id="ARBA00022692"/>
    </source>
</evidence>
<name>E8RU35_ASTEC</name>
<dbReference type="eggNOG" id="COG0573">
    <property type="taxonomic scope" value="Bacteria"/>
</dbReference>
<comment type="function">
    <text evidence="10">Part of the binding-protein-dependent transport system for phosphate; probably responsible for the translocation of the substrate across the membrane.</text>
</comment>
<proteinExistence type="inferred from homology"/>
<dbReference type="AlphaFoldDB" id="E8RU35"/>
<dbReference type="HOGENOM" id="CLU_033621_1_3_5"/>
<dbReference type="Proteomes" id="UP000001492">
    <property type="component" value="Chromosome 2"/>
</dbReference>
<evidence type="ECO:0000256" key="3">
    <source>
        <dbReference type="ARBA" id="ARBA00022448"/>
    </source>
</evidence>
<evidence type="ECO:0000313" key="13">
    <source>
        <dbReference type="Proteomes" id="UP000001492"/>
    </source>
</evidence>
<keyword evidence="8 9" id="KW-0472">Membrane</keyword>
<reference evidence="13" key="1">
    <citation type="submission" date="2010-12" db="EMBL/GenBank/DDBJ databases">
        <title>Complete sequence of chromosome 2 of Asticcacaulis excentricus CB 48.</title>
        <authorList>
            <consortium name="US DOE Joint Genome Institute"/>
            <person name="Lucas S."/>
            <person name="Copeland A."/>
            <person name="Lapidus A."/>
            <person name="Cheng J.-F."/>
            <person name="Bruce D."/>
            <person name="Goodwin L."/>
            <person name="Pitluck S."/>
            <person name="Teshima H."/>
            <person name="Davenport K."/>
            <person name="Detter J.C."/>
            <person name="Han C."/>
            <person name="Tapia R."/>
            <person name="Land M."/>
            <person name="Hauser L."/>
            <person name="Jeffries C."/>
            <person name="Kyrpides N."/>
            <person name="Ivanova N."/>
            <person name="Ovchinnikova G."/>
            <person name="Brun Y.V."/>
            <person name="Woyke T."/>
        </authorList>
    </citation>
    <scope>NUCLEOTIDE SEQUENCE [LARGE SCALE GENOMIC DNA]</scope>
    <source>
        <strain evidence="13">ATCC 15261 / DSM 4724 / KCTC 12464 / NCIMB 9791 / VKM B-1370 / CB 48</strain>
    </source>
</reference>
<dbReference type="GO" id="GO:0005886">
    <property type="term" value="C:plasma membrane"/>
    <property type="evidence" value="ECO:0007669"/>
    <property type="project" value="UniProtKB-SubCell"/>
</dbReference>
<sequence>MALKVMAVTAAQAAKPPASAARPQKDMADPIFRAVAFSAATLLLVTLGGLLISLVIGGWPALSTFGLGFFTSTTWNPATEVFGAAGPIVGTLITAVLSLALALPVAVFVAVFLTQFCPKVIAQPISTAIELLAGIPSIVYGMWGLFVFAPWFAKTVQLPLLLSVNPDSIWGKLLAGVPNGANILTASMILAIMILPYMSAVFRELFRSVPPQVREAAFGLGCTPFEVVTSVLIPYVKKGMIGVIMLGFGRALGETMAVTFIIGNAHGFPESLFASGSTLASTIANEFTEATGDLHTSALIALGLVLFMITFGVLAMARALLSSQRY</sequence>